<proteinExistence type="predicted"/>
<dbReference type="EMBL" id="JAQZHK010000010">
    <property type="protein sequence ID" value="MDY3513529.1"/>
    <property type="molecule type" value="Genomic_DNA"/>
</dbReference>
<accession>A0AAP6HG30</accession>
<gene>
    <name evidence="1" type="ORF">PG303_09935</name>
</gene>
<protein>
    <submittedName>
        <fullName evidence="1">Uncharacterized protein</fullName>
    </submittedName>
</protein>
<sequence length="138" mass="16185">MKKSIFQWTIKEIKEWQIKNLIGGLKNWKEFSETVYNECRLLEKKGLVDEYLKTIEVPTGLHFIISHSNNYEIAVTQKGAGVEFWALNPKGYPSPITSNTKEPIWAEDLFLNKKFRFFGLLKEEEGELVKIYKKGHFN</sequence>
<dbReference type="Proteomes" id="UP001284033">
    <property type="component" value="Unassembled WGS sequence"/>
</dbReference>
<evidence type="ECO:0000313" key="1">
    <source>
        <dbReference type="EMBL" id="MDY3513529.1"/>
    </source>
</evidence>
<evidence type="ECO:0000313" key="2">
    <source>
        <dbReference type="Proteomes" id="UP001284033"/>
    </source>
</evidence>
<comment type="caution">
    <text evidence="1">The sequence shown here is derived from an EMBL/GenBank/DDBJ whole genome shotgun (WGS) entry which is preliminary data.</text>
</comment>
<reference evidence="1" key="1">
    <citation type="submission" date="2023-01" db="EMBL/GenBank/DDBJ databases">
        <title>Genome-based studies on antimicrobial resistance profiles of Riemerella anatipestifer in China, 1994 to 2021.</title>
        <authorList>
            <person name="Yang Z."/>
            <person name="Zhu D."/>
        </authorList>
    </citation>
    <scope>NUCLEOTIDE SEQUENCE</scope>
    <source>
        <strain evidence="1">RCAD1218</strain>
    </source>
</reference>
<organism evidence="1 2">
    <name type="scientific">Riemerella anatipestifer</name>
    <name type="common">Moraxella anatipestifer</name>
    <dbReference type="NCBI Taxonomy" id="34085"/>
    <lineage>
        <taxon>Bacteria</taxon>
        <taxon>Pseudomonadati</taxon>
        <taxon>Bacteroidota</taxon>
        <taxon>Flavobacteriia</taxon>
        <taxon>Flavobacteriales</taxon>
        <taxon>Weeksellaceae</taxon>
        <taxon>Riemerella</taxon>
    </lineage>
</organism>
<name>A0AAP6HG30_RIEAN</name>
<dbReference type="AlphaFoldDB" id="A0AAP6HG30"/>